<proteinExistence type="predicted"/>
<evidence type="ECO:0008006" key="3">
    <source>
        <dbReference type="Google" id="ProtNLM"/>
    </source>
</evidence>
<dbReference type="InterPro" id="IPR010626">
    <property type="entry name" value="DUF1217"/>
</dbReference>
<protein>
    <recommendedName>
        <fullName evidence="3">Flagellar protein</fullName>
    </recommendedName>
</protein>
<reference evidence="1 2" key="1">
    <citation type="submission" date="2014-09" db="EMBL/GenBank/DDBJ databases">
        <authorList>
            <person name="McGinnis J.M."/>
            <person name="Wolfgang W.J."/>
        </authorList>
    </citation>
    <scope>NUCLEOTIDE SEQUENCE [LARGE SCALE GENOMIC DNA]</scope>
    <source>
        <strain evidence="1 2">HAMBI 3106</strain>
    </source>
</reference>
<dbReference type="EMBL" id="JRKS01000028">
    <property type="protein sequence ID" value="KGJ06989.1"/>
    <property type="molecule type" value="Genomic_DNA"/>
</dbReference>
<gene>
    <name evidence="1" type="ORF">IC63_09925</name>
</gene>
<dbReference type="Gene3D" id="1.10.3700.10">
    <property type="entry name" value="AGR C 984p-like"/>
    <property type="match status" value="1"/>
</dbReference>
<accession>A0A099F8Z6</accession>
<dbReference type="AlphaFoldDB" id="A0A099F8Z6"/>
<sequence length="257" mass="28136">MSFQPIIGGGGYAGWKLLARTGETQKKLVAQDAEVVRDTRHFRENFDDVKTAEDLVSDYRMLRTALSAYGLEADTNNRYFIRKVLESDLDDPKSLANRLGDKRYRALAEAFGMGKGGARAKGLVDTVAERHVVAELERRVGNVDGNLRLAMNAKRELAAVGESDSSDTTRWYNILGSVPLRKVVEGALGLGTEFGKLPVERQAQELASRTAKLFGSGSPSVFADPKNLEKLIGRFLVRAEAVTSSQSAYNAALVLLR</sequence>
<organism evidence="1 2">
    <name type="scientific">Paracoccus sphaerophysae</name>
    <dbReference type="NCBI Taxonomy" id="690417"/>
    <lineage>
        <taxon>Bacteria</taxon>
        <taxon>Pseudomonadati</taxon>
        <taxon>Pseudomonadota</taxon>
        <taxon>Alphaproteobacteria</taxon>
        <taxon>Rhodobacterales</taxon>
        <taxon>Paracoccaceae</taxon>
        <taxon>Paracoccus</taxon>
    </lineage>
</organism>
<dbReference type="OrthoDB" id="7824597at2"/>
<dbReference type="Proteomes" id="UP000029917">
    <property type="component" value="Unassembled WGS sequence"/>
</dbReference>
<dbReference type="STRING" id="690417.IC63_09925"/>
<dbReference type="RefSeq" id="WP_036719568.1">
    <property type="nucleotide sequence ID" value="NZ_JRKS01000028.1"/>
</dbReference>
<comment type="caution">
    <text evidence="1">The sequence shown here is derived from an EMBL/GenBank/DDBJ whole genome shotgun (WGS) entry which is preliminary data.</text>
</comment>
<evidence type="ECO:0000313" key="1">
    <source>
        <dbReference type="EMBL" id="KGJ06989.1"/>
    </source>
</evidence>
<dbReference type="Pfam" id="PF06748">
    <property type="entry name" value="DUF1217"/>
    <property type="match status" value="1"/>
</dbReference>
<dbReference type="InterPro" id="IPR023157">
    <property type="entry name" value="AGR-C-984p-like_sf"/>
</dbReference>
<evidence type="ECO:0000313" key="2">
    <source>
        <dbReference type="Proteomes" id="UP000029917"/>
    </source>
</evidence>
<name>A0A099F8Z6_9RHOB</name>
<reference evidence="1 2" key="2">
    <citation type="submission" date="2014-10" db="EMBL/GenBank/DDBJ databases">
        <title>Paracoccus sanguinis sp. nov., isolated from clinical specimens of New York State patients.</title>
        <authorList>
            <person name="Mingle L.A."/>
            <person name="Cole J.A."/>
            <person name="Lapierre P."/>
            <person name="Musser K.A."/>
        </authorList>
    </citation>
    <scope>NUCLEOTIDE SEQUENCE [LARGE SCALE GENOMIC DNA]</scope>
    <source>
        <strain evidence="1 2">HAMBI 3106</strain>
    </source>
</reference>
<keyword evidence="2" id="KW-1185">Reference proteome</keyword>
<dbReference type="SUPFAM" id="SSF158837">
    <property type="entry name" value="AGR C 984p-like"/>
    <property type="match status" value="1"/>
</dbReference>